<dbReference type="RefSeq" id="WP_086274033.1">
    <property type="nucleotide sequence ID" value="NZ_NGKU01000001.1"/>
</dbReference>
<keyword evidence="3" id="KW-1185">Reference proteome</keyword>
<name>A0A242A4T3_9ENTE</name>
<dbReference type="STRING" id="1834191.A5886_001110"/>
<feature type="transmembrane region" description="Helical" evidence="1">
    <location>
        <begin position="12"/>
        <end position="34"/>
    </location>
</feature>
<proteinExistence type="predicted"/>
<dbReference type="AlphaFoldDB" id="A0A242A4T3"/>
<keyword evidence="1" id="KW-0812">Transmembrane</keyword>
<evidence type="ECO:0000256" key="1">
    <source>
        <dbReference type="SAM" id="Phobius"/>
    </source>
</evidence>
<gene>
    <name evidence="2" type="ORF">A5886_001110</name>
</gene>
<keyword evidence="1" id="KW-1133">Transmembrane helix</keyword>
<evidence type="ECO:0000313" key="2">
    <source>
        <dbReference type="EMBL" id="OTN76034.1"/>
    </source>
</evidence>
<dbReference type="OrthoDB" id="2171459at2"/>
<keyword evidence="1" id="KW-0472">Membrane</keyword>
<sequence length="664" mass="74248">MGDGNQKEAGYALVYALISIIIASLIIALVFVMARNVHSQIKIIDTLSNIQDVQEYSLQKATQQIKKQIDDGLSKLTLIDFGNDEKIIEDLVASWVRSYELSESDIGSAHQFDYHVKLKEIQATKTLPYLLNTNVGEHGWVQSNSFESDKTNIEFTFTLETNVTARGADTRKGTASAAYVYEIQWDEYDVEDVVTHMDIWRYIFYAYYLPNDAQRVSADDWIRKMYQVYDYQQVRSTFDYANYDETQPATFGYTGSVLQDFRDGYFLDFYSRPIVNDLQFEGSFIFNHGIQLDGRQMGNLFVRNMLSIRNDGSAPPTNGLHLIKDIDVQASVGMYVDLGSQRGSRLVVSQESSSLMAGNLWLNNSNSQENAQSQEGMLFGAGYLTVQPNTSGNNFQFNHYITDVTKSNPRDSAWDQFTSGSFVMTSSNFYAGPITEGTIVHTSSDTVRQIDIQGNFMLSNASISSNTGIRDFSYFTQNNGITVPHAPSTLILEGRNTLMQVAGMTFIDAPKTVRRPSLAEAGSTEHFDAYFYDEKSWNQIVLKDGAQLVLDYTGVEPFVLEVDRTASFSMKLLPGLALFDPTFLSNGQMNHVLQGRVILEPFHAADQASLQSQLDLLGISYSLCAHASEAVEGQISIVEKSGGASIGSNQIISRTFDYVRTINY</sequence>
<accession>A0A242A4T3</accession>
<comment type="caution">
    <text evidence="2">The sequence shown here is derived from an EMBL/GenBank/DDBJ whole genome shotgun (WGS) entry which is preliminary data.</text>
</comment>
<dbReference type="EMBL" id="NGKU01000001">
    <property type="protein sequence ID" value="OTN76034.1"/>
    <property type="molecule type" value="Genomic_DNA"/>
</dbReference>
<evidence type="ECO:0000313" key="3">
    <source>
        <dbReference type="Proteomes" id="UP000195043"/>
    </source>
</evidence>
<reference evidence="2 3" key="1">
    <citation type="submission" date="2017-05" db="EMBL/GenBank/DDBJ databases">
        <title>The Genome Sequence of Enterococcus sp. 8G7_MSG3316.</title>
        <authorList>
            <consortium name="The Broad Institute Genomics Platform"/>
            <consortium name="The Broad Institute Genomic Center for Infectious Diseases"/>
            <person name="Earl A."/>
            <person name="Manson A."/>
            <person name="Schwartman J."/>
            <person name="Gilmore M."/>
            <person name="Abouelleil A."/>
            <person name="Cao P."/>
            <person name="Chapman S."/>
            <person name="Cusick C."/>
            <person name="Shea T."/>
            <person name="Young S."/>
            <person name="Neafsey D."/>
            <person name="Nusbaum C."/>
            <person name="Birren B."/>
        </authorList>
    </citation>
    <scope>NUCLEOTIDE SEQUENCE [LARGE SCALE GENOMIC DNA]</scope>
    <source>
        <strain evidence="2 3">8G7_MSG3316</strain>
    </source>
</reference>
<dbReference type="Proteomes" id="UP000195043">
    <property type="component" value="Unassembled WGS sequence"/>
</dbReference>
<protein>
    <submittedName>
        <fullName evidence="2">Uncharacterized protein</fullName>
    </submittedName>
</protein>
<organism evidence="2 3">
    <name type="scientific">Candidatus Enterococcus testudinis</name>
    <dbReference type="NCBI Taxonomy" id="1834191"/>
    <lineage>
        <taxon>Bacteria</taxon>
        <taxon>Bacillati</taxon>
        <taxon>Bacillota</taxon>
        <taxon>Bacilli</taxon>
        <taxon>Lactobacillales</taxon>
        <taxon>Enterococcaceae</taxon>
        <taxon>Enterococcus</taxon>
    </lineage>
</organism>